<proteinExistence type="predicted"/>
<sequence length="226" mass="27227">MNQFANYLEYYTQRDLPYSQRSPKAKEIKKEWNFSPQFSPHRSRFNLNDSQLDSESQNQRTIVNSKIKQRNKIEDKENLINRQNIVLNQQMKKCQKLMSPRKEKKNLIESSYLLPIDQILTISIQSSTDENIVEIDSVKKSSENQINNYQVQEFEDNSYNNESVHQSFKKIKIQDDYYSKDYNKQLKLEDDFEQINSFRQHIQTPRQQQMKNISFVMYKKQVEGRF</sequence>
<protein>
    <submittedName>
        <fullName evidence="1">Uncharacterized protein</fullName>
    </submittedName>
</protein>
<gene>
    <name evidence="1" type="ORF">PSON_ATCC_30995.1.T0690185</name>
</gene>
<name>A0A8S1P4S7_9CILI</name>
<evidence type="ECO:0000313" key="1">
    <source>
        <dbReference type="EMBL" id="CAD8098016.1"/>
    </source>
</evidence>
<comment type="caution">
    <text evidence="1">The sequence shown here is derived from an EMBL/GenBank/DDBJ whole genome shotgun (WGS) entry which is preliminary data.</text>
</comment>
<dbReference type="AlphaFoldDB" id="A0A8S1P4S7"/>
<dbReference type="Proteomes" id="UP000692954">
    <property type="component" value="Unassembled WGS sequence"/>
</dbReference>
<dbReference type="EMBL" id="CAJJDN010000069">
    <property type="protein sequence ID" value="CAD8098016.1"/>
    <property type="molecule type" value="Genomic_DNA"/>
</dbReference>
<organism evidence="1 2">
    <name type="scientific">Paramecium sonneborni</name>
    <dbReference type="NCBI Taxonomy" id="65129"/>
    <lineage>
        <taxon>Eukaryota</taxon>
        <taxon>Sar</taxon>
        <taxon>Alveolata</taxon>
        <taxon>Ciliophora</taxon>
        <taxon>Intramacronucleata</taxon>
        <taxon>Oligohymenophorea</taxon>
        <taxon>Peniculida</taxon>
        <taxon>Parameciidae</taxon>
        <taxon>Paramecium</taxon>
    </lineage>
</organism>
<accession>A0A8S1P4S7</accession>
<evidence type="ECO:0000313" key="2">
    <source>
        <dbReference type="Proteomes" id="UP000692954"/>
    </source>
</evidence>
<reference evidence="1" key="1">
    <citation type="submission" date="2021-01" db="EMBL/GenBank/DDBJ databases">
        <authorList>
            <consortium name="Genoscope - CEA"/>
            <person name="William W."/>
        </authorList>
    </citation>
    <scope>NUCLEOTIDE SEQUENCE</scope>
</reference>
<keyword evidence="2" id="KW-1185">Reference proteome</keyword>
<dbReference type="OrthoDB" id="289381at2759"/>